<dbReference type="InParanoid" id="I2H8A6"/>
<dbReference type="GO" id="GO:0000321">
    <property type="term" value="P:re-entry into mitotic cell cycle after pheromone arrest"/>
    <property type="evidence" value="ECO:0007669"/>
    <property type="project" value="EnsemblFungi"/>
</dbReference>
<evidence type="ECO:0000259" key="3">
    <source>
        <dbReference type="PROSITE" id="PS50006"/>
    </source>
</evidence>
<dbReference type="OrthoDB" id="687730at2759"/>
<dbReference type="OMA" id="RQDNGYF"/>
<feature type="coiled-coil region" evidence="1">
    <location>
        <begin position="303"/>
        <end position="390"/>
    </location>
</feature>
<protein>
    <recommendedName>
        <fullName evidence="3">FHA domain-containing protein</fullName>
    </recommendedName>
</protein>
<dbReference type="RefSeq" id="XP_004182127.1">
    <property type="nucleotide sequence ID" value="XM_004182079.1"/>
</dbReference>
<dbReference type="eggNOG" id="KOG3872">
    <property type="taxonomic scope" value="Eukaryota"/>
</dbReference>
<evidence type="ECO:0000256" key="1">
    <source>
        <dbReference type="SAM" id="Coils"/>
    </source>
</evidence>
<feature type="compositionally biased region" description="Low complexity" evidence="2">
    <location>
        <begin position="40"/>
        <end position="55"/>
    </location>
</feature>
<dbReference type="PANTHER" id="PTHR15715:SF37">
    <property type="entry name" value="LD47843P"/>
    <property type="match status" value="1"/>
</dbReference>
<dbReference type="InterPro" id="IPR000253">
    <property type="entry name" value="FHA_dom"/>
</dbReference>
<proteinExistence type="predicted"/>
<dbReference type="Pfam" id="PF00498">
    <property type="entry name" value="FHA"/>
    <property type="match status" value="1"/>
</dbReference>
<evidence type="ECO:0000313" key="5">
    <source>
        <dbReference type="Proteomes" id="UP000002866"/>
    </source>
</evidence>
<accession>I2H8A6</accession>
<gene>
    <name evidence="4" type="primary">TBLA0H03270</name>
    <name evidence="4" type="ORF">TBLA_0H03270</name>
</gene>
<name>I2H8A6_HENB6</name>
<dbReference type="GO" id="GO:0005783">
    <property type="term" value="C:endoplasmic reticulum"/>
    <property type="evidence" value="ECO:0007669"/>
    <property type="project" value="EnsemblFungi"/>
</dbReference>
<dbReference type="InterPro" id="IPR051176">
    <property type="entry name" value="Cent_Immune-Sig_Mod"/>
</dbReference>
<dbReference type="FunCoup" id="I2H8A6">
    <property type="interactions" value="132"/>
</dbReference>
<evidence type="ECO:0000256" key="2">
    <source>
        <dbReference type="SAM" id="MobiDB-lite"/>
    </source>
</evidence>
<dbReference type="KEGG" id="tbl:TBLA_0H03270"/>
<dbReference type="HOGENOM" id="CLU_031992_1_0_1"/>
<reference evidence="4 5" key="1">
    <citation type="journal article" date="2011" name="Proc. Natl. Acad. Sci. U.S.A.">
        <title>Evolutionary erosion of yeast sex chromosomes by mating-type switching accidents.</title>
        <authorList>
            <person name="Gordon J.L."/>
            <person name="Armisen D."/>
            <person name="Proux-Wera E."/>
            <person name="Oheigeartaigh S.S."/>
            <person name="Byrne K.P."/>
            <person name="Wolfe K.H."/>
        </authorList>
    </citation>
    <scope>NUCLEOTIDE SEQUENCE [LARGE SCALE GENOMIC DNA]</scope>
    <source>
        <strain evidence="5">ATCC 34711 / CBS 6284 / DSM 70876 / NBRC 10599 / NRRL Y-10934 / UCD 77-7</strain>
    </source>
</reference>
<keyword evidence="5" id="KW-1185">Reference proteome</keyword>
<dbReference type="GeneID" id="14497765"/>
<feature type="domain" description="FHA" evidence="3">
    <location>
        <begin position="64"/>
        <end position="124"/>
    </location>
</feature>
<dbReference type="Gene3D" id="2.60.200.20">
    <property type="match status" value="1"/>
</dbReference>
<feature type="region of interest" description="Disordered" evidence="2">
    <location>
        <begin position="37"/>
        <end position="56"/>
    </location>
</feature>
<keyword evidence="1" id="KW-0175">Coiled coil</keyword>
<dbReference type="SMART" id="SM00240">
    <property type="entry name" value="FHA"/>
    <property type="match status" value="1"/>
</dbReference>
<dbReference type="AlphaFoldDB" id="I2H8A6"/>
<dbReference type="Proteomes" id="UP000002866">
    <property type="component" value="Chromosome 8"/>
</dbReference>
<dbReference type="STRING" id="1071380.I2H8A6"/>
<dbReference type="PROSITE" id="PS50006">
    <property type="entry name" value="FHA_DOMAIN"/>
    <property type="match status" value="1"/>
</dbReference>
<dbReference type="SUPFAM" id="SSF49879">
    <property type="entry name" value="SMAD/FHA domain"/>
    <property type="match status" value="1"/>
</dbReference>
<dbReference type="PANTHER" id="PTHR15715">
    <property type="entry name" value="CENTROSOMAL PROTEIN OF 170 KDA"/>
    <property type="match status" value="1"/>
</dbReference>
<sequence>MRQKYVHNLILKPLNDTFETKYLLIPFKPDGMKLGRPVANSNSTGNNNGNGSSKGMAGDNSKHFIWGRYLEYGQHQYVGTDNGNFDSRVLSRNHAMISCDKDTGKLYIRDLKSSNGTFLNGKKINDVDVELNVGDVLDLGTDIDGKLEHRKISALVEDIIIVPLIDGTYNPIEDETEKKSNILNNDRQEENLNVVAQRAAFESAMFGDINQLELEDTILNMDNEIIGGIYINNSIGTSSKLLKILKKLAIELSLIRTDYIKLRSVDNYLINFTTNVESVRRKTVELNKDRLNILKETMSRRLNEKQSHLINQYRSSMKLLEKEKHQLQSKYDKQQEQEVEISEKLLREIDDLSTRLEVETYRNKQLNKDLIEAQQKKANTELEERNLKIKITTMSIFCIIISIWYYKKYYI</sequence>
<evidence type="ECO:0000313" key="4">
    <source>
        <dbReference type="EMBL" id="CCH62608.1"/>
    </source>
</evidence>
<dbReference type="InterPro" id="IPR008984">
    <property type="entry name" value="SMAD_FHA_dom_sf"/>
</dbReference>
<organism evidence="4 5">
    <name type="scientific">Henningerozyma blattae (strain ATCC 34711 / CBS 6284 / DSM 70876 / NBRC 10599 / NRRL Y-10934 / UCD 77-7)</name>
    <name type="common">Yeast</name>
    <name type="synonym">Tetrapisispora blattae</name>
    <dbReference type="NCBI Taxonomy" id="1071380"/>
    <lineage>
        <taxon>Eukaryota</taxon>
        <taxon>Fungi</taxon>
        <taxon>Dikarya</taxon>
        <taxon>Ascomycota</taxon>
        <taxon>Saccharomycotina</taxon>
        <taxon>Saccharomycetes</taxon>
        <taxon>Saccharomycetales</taxon>
        <taxon>Saccharomycetaceae</taxon>
        <taxon>Henningerozyma</taxon>
    </lineage>
</organism>
<dbReference type="EMBL" id="HE806323">
    <property type="protein sequence ID" value="CCH62608.1"/>
    <property type="molecule type" value="Genomic_DNA"/>
</dbReference>